<dbReference type="GO" id="GO:0005886">
    <property type="term" value="C:plasma membrane"/>
    <property type="evidence" value="ECO:0007669"/>
    <property type="project" value="UniProtKB-SubCell"/>
</dbReference>
<feature type="domain" description="ABC transmembrane type-1" evidence="8">
    <location>
        <begin position="82"/>
        <end position="265"/>
    </location>
</feature>
<dbReference type="SUPFAM" id="SSF161098">
    <property type="entry name" value="MetI-like"/>
    <property type="match status" value="1"/>
</dbReference>
<dbReference type="InterPro" id="IPR000515">
    <property type="entry name" value="MetI-like"/>
</dbReference>
<reference evidence="9" key="1">
    <citation type="submission" date="2022-03" db="EMBL/GenBank/DDBJ databases">
        <title>Genomic Encyclopedia of Type Strains, Phase III (KMG-III): the genomes of soil and plant-associated and newly described type strains.</title>
        <authorList>
            <person name="Whitman W."/>
        </authorList>
    </citation>
    <scope>NUCLEOTIDE SEQUENCE</scope>
    <source>
        <strain evidence="9">ANL 6-2</strain>
    </source>
</reference>
<evidence type="ECO:0000256" key="7">
    <source>
        <dbReference type="RuleBase" id="RU363032"/>
    </source>
</evidence>
<dbReference type="Pfam" id="PF00528">
    <property type="entry name" value="BPD_transp_1"/>
    <property type="match status" value="1"/>
</dbReference>
<feature type="transmembrane region" description="Helical" evidence="7">
    <location>
        <begin position="220"/>
        <end position="242"/>
    </location>
</feature>
<feature type="transmembrane region" description="Helical" evidence="7">
    <location>
        <begin position="248"/>
        <end position="268"/>
    </location>
</feature>
<gene>
    <name evidence="9" type="ORF">J2T57_003607</name>
</gene>
<evidence type="ECO:0000313" key="10">
    <source>
        <dbReference type="Proteomes" id="UP001205843"/>
    </source>
</evidence>
<evidence type="ECO:0000256" key="1">
    <source>
        <dbReference type="ARBA" id="ARBA00004651"/>
    </source>
</evidence>
<sequence length="274" mass="30029">MRETKTLDQAGQRPVDIDRLRRRITPGRVTVAVAAVILYWWVFADTEISARDFIDGFPAMGKLLALMFPPDWAAMTRFLGPAIETFQIGVTATLLGAVLAIPTAYLGARNLSPHPIVCSVTRSILAVFRGVSEIVWALIFVVAVGLGPFAGVLALALFTIGMIGKLLSEAVEAVDPGPLEVLRAAGAGEWRVFLYGAWPQILPTFISYSLYYWDSNTRQATVVGFVGAGGLGYTLFTSINAYRFEQATAALILMVLIIVVIDRFCLFLRRRLDR</sequence>
<dbReference type="PROSITE" id="PS50928">
    <property type="entry name" value="ABC_TM1"/>
    <property type="match status" value="1"/>
</dbReference>
<keyword evidence="2 7" id="KW-0813">Transport</keyword>
<dbReference type="PANTHER" id="PTHR30043:SF1">
    <property type="entry name" value="ABC TRANSPORT SYSTEM PERMEASE PROTEIN P69"/>
    <property type="match status" value="1"/>
</dbReference>
<accession>A0AAE3KD53</accession>
<keyword evidence="3" id="KW-1003">Cell membrane</keyword>
<comment type="caution">
    <text evidence="9">The sequence shown here is derived from an EMBL/GenBank/DDBJ whole genome shotgun (WGS) entry which is preliminary data.</text>
</comment>
<proteinExistence type="inferred from homology"/>
<protein>
    <submittedName>
        <fullName evidence="9">Phosphonate transport system permease protein</fullName>
    </submittedName>
</protein>
<keyword evidence="5 7" id="KW-1133">Transmembrane helix</keyword>
<evidence type="ECO:0000256" key="6">
    <source>
        <dbReference type="ARBA" id="ARBA00023136"/>
    </source>
</evidence>
<evidence type="ECO:0000256" key="4">
    <source>
        <dbReference type="ARBA" id="ARBA00022692"/>
    </source>
</evidence>
<dbReference type="PANTHER" id="PTHR30043">
    <property type="entry name" value="PHOSPHONATES TRANSPORT SYSTEM PERMEASE PROTEIN"/>
    <property type="match status" value="1"/>
</dbReference>
<comment type="subcellular location">
    <subcellularLocation>
        <location evidence="1 7">Cell membrane</location>
        <topology evidence="1 7">Multi-pass membrane protein</topology>
    </subcellularLocation>
</comment>
<name>A0AAE3KD53_9GAMM</name>
<dbReference type="CDD" id="cd06261">
    <property type="entry name" value="TM_PBP2"/>
    <property type="match status" value="1"/>
</dbReference>
<dbReference type="InterPro" id="IPR005769">
    <property type="entry name" value="PhnE/PtxC"/>
</dbReference>
<feature type="transmembrane region" description="Helical" evidence="7">
    <location>
        <begin position="192"/>
        <end position="213"/>
    </location>
</feature>
<dbReference type="Proteomes" id="UP001205843">
    <property type="component" value="Unassembled WGS sequence"/>
</dbReference>
<keyword evidence="4 7" id="KW-0812">Transmembrane</keyword>
<feature type="transmembrane region" description="Helical" evidence="7">
    <location>
        <begin position="86"/>
        <end position="105"/>
    </location>
</feature>
<feature type="transmembrane region" description="Helical" evidence="7">
    <location>
        <begin position="27"/>
        <end position="44"/>
    </location>
</feature>
<feature type="transmembrane region" description="Helical" evidence="7">
    <location>
        <begin position="135"/>
        <end position="163"/>
    </location>
</feature>
<organism evidence="9 10">
    <name type="scientific">Natronocella acetinitrilica</name>
    <dbReference type="NCBI Taxonomy" id="414046"/>
    <lineage>
        <taxon>Bacteria</taxon>
        <taxon>Pseudomonadati</taxon>
        <taxon>Pseudomonadota</taxon>
        <taxon>Gammaproteobacteria</taxon>
        <taxon>Chromatiales</taxon>
        <taxon>Ectothiorhodospiraceae</taxon>
        <taxon>Natronocella</taxon>
    </lineage>
</organism>
<dbReference type="AlphaFoldDB" id="A0AAE3KD53"/>
<evidence type="ECO:0000313" key="9">
    <source>
        <dbReference type="EMBL" id="MCP1676446.1"/>
    </source>
</evidence>
<dbReference type="GO" id="GO:0015416">
    <property type="term" value="F:ABC-type phosphonate transporter activity"/>
    <property type="evidence" value="ECO:0007669"/>
    <property type="project" value="InterPro"/>
</dbReference>
<evidence type="ECO:0000256" key="2">
    <source>
        <dbReference type="ARBA" id="ARBA00022448"/>
    </source>
</evidence>
<comment type="similarity">
    <text evidence="7">Belongs to the binding-protein-dependent transport system permease family.</text>
</comment>
<dbReference type="RefSeq" id="WP_253482604.1">
    <property type="nucleotide sequence ID" value="NZ_JALJXV010000009.1"/>
</dbReference>
<evidence type="ECO:0000256" key="5">
    <source>
        <dbReference type="ARBA" id="ARBA00022989"/>
    </source>
</evidence>
<dbReference type="Gene3D" id="1.10.3720.10">
    <property type="entry name" value="MetI-like"/>
    <property type="match status" value="1"/>
</dbReference>
<evidence type="ECO:0000259" key="8">
    <source>
        <dbReference type="PROSITE" id="PS50928"/>
    </source>
</evidence>
<dbReference type="EMBL" id="JALJXV010000009">
    <property type="protein sequence ID" value="MCP1676446.1"/>
    <property type="molecule type" value="Genomic_DNA"/>
</dbReference>
<keyword evidence="10" id="KW-1185">Reference proteome</keyword>
<keyword evidence="6 7" id="KW-0472">Membrane</keyword>
<evidence type="ECO:0000256" key="3">
    <source>
        <dbReference type="ARBA" id="ARBA00022475"/>
    </source>
</evidence>
<dbReference type="NCBIfam" id="TIGR01097">
    <property type="entry name" value="PhnE"/>
    <property type="match status" value="1"/>
</dbReference>
<dbReference type="InterPro" id="IPR035906">
    <property type="entry name" value="MetI-like_sf"/>
</dbReference>